<keyword evidence="1" id="KW-1133">Transmembrane helix</keyword>
<sequence>MHIPVLDPQTKRCLVWFVSDCNDSYLSLLISSLFIRNAGTIKAYNSNSKVDFVSSSTKGHCQYRFRDLFRDNELCSKRNWFFASTLGVGFLFSLVFLTSLLAERVIGPKVVNNSVLKEILDSSNISRVAYFTRSSS</sequence>
<gene>
    <name evidence="2" type="ORF">CITCOLO1_LOCUS15932</name>
</gene>
<keyword evidence="1" id="KW-0812">Transmembrane</keyword>
<keyword evidence="3" id="KW-1185">Reference proteome</keyword>
<proteinExistence type="predicted"/>
<dbReference type="Proteomes" id="UP001642487">
    <property type="component" value="Chromosome 6"/>
</dbReference>
<evidence type="ECO:0000313" key="2">
    <source>
        <dbReference type="EMBL" id="CAK9323733.1"/>
    </source>
</evidence>
<keyword evidence="1" id="KW-0472">Membrane</keyword>
<dbReference type="EMBL" id="OZ021740">
    <property type="protein sequence ID" value="CAK9323733.1"/>
    <property type="molecule type" value="Genomic_DNA"/>
</dbReference>
<protein>
    <submittedName>
        <fullName evidence="2">Uncharacterized protein</fullName>
    </submittedName>
</protein>
<feature type="transmembrane region" description="Helical" evidence="1">
    <location>
        <begin position="80"/>
        <end position="102"/>
    </location>
</feature>
<evidence type="ECO:0000313" key="3">
    <source>
        <dbReference type="Proteomes" id="UP001642487"/>
    </source>
</evidence>
<name>A0ABP0YT92_9ROSI</name>
<evidence type="ECO:0000256" key="1">
    <source>
        <dbReference type="SAM" id="Phobius"/>
    </source>
</evidence>
<organism evidence="2 3">
    <name type="scientific">Citrullus colocynthis</name>
    <name type="common">colocynth</name>
    <dbReference type="NCBI Taxonomy" id="252529"/>
    <lineage>
        <taxon>Eukaryota</taxon>
        <taxon>Viridiplantae</taxon>
        <taxon>Streptophyta</taxon>
        <taxon>Embryophyta</taxon>
        <taxon>Tracheophyta</taxon>
        <taxon>Spermatophyta</taxon>
        <taxon>Magnoliopsida</taxon>
        <taxon>eudicotyledons</taxon>
        <taxon>Gunneridae</taxon>
        <taxon>Pentapetalae</taxon>
        <taxon>rosids</taxon>
        <taxon>fabids</taxon>
        <taxon>Cucurbitales</taxon>
        <taxon>Cucurbitaceae</taxon>
        <taxon>Benincaseae</taxon>
        <taxon>Citrullus</taxon>
    </lineage>
</organism>
<reference evidence="2 3" key="1">
    <citation type="submission" date="2024-03" db="EMBL/GenBank/DDBJ databases">
        <authorList>
            <person name="Gkanogiannis A."/>
            <person name="Becerra Lopez-Lavalle L."/>
        </authorList>
    </citation>
    <scope>NUCLEOTIDE SEQUENCE [LARGE SCALE GENOMIC DNA]</scope>
</reference>
<accession>A0ABP0YT92</accession>